<keyword evidence="10" id="KW-0732">Signal</keyword>
<dbReference type="InterPro" id="IPR000531">
    <property type="entry name" value="Beta-barrel_TonB"/>
</dbReference>
<dbReference type="InterPro" id="IPR037066">
    <property type="entry name" value="Plug_dom_sf"/>
</dbReference>
<reference evidence="14" key="1">
    <citation type="journal article" date="2019" name="Int. J. Syst. Evol. Microbiol.">
        <title>The Global Catalogue of Microorganisms (GCM) 10K type strain sequencing project: providing services to taxonomists for standard genome sequencing and annotation.</title>
        <authorList>
            <consortium name="The Broad Institute Genomics Platform"/>
            <consortium name="The Broad Institute Genome Sequencing Center for Infectious Disease"/>
            <person name="Wu L."/>
            <person name="Ma J."/>
        </authorList>
    </citation>
    <scope>NUCLEOTIDE SEQUENCE [LARGE SCALE GENOMIC DNA]</scope>
    <source>
        <strain evidence="14">CCUG 66188</strain>
    </source>
</reference>
<keyword evidence="5 9" id="KW-0798">TonB box</keyword>
<dbReference type="Pfam" id="PF00593">
    <property type="entry name" value="TonB_dep_Rec_b-barrel"/>
    <property type="match status" value="1"/>
</dbReference>
<keyword evidence="3 8" id="KW-1134">Transmembrane beta strand</keyword>
<evidence type="ECO:0000256" key="6">
    <source>
        <dbReference type="ARBA" id="ARBA00023136"/>
    </source>
</evidence>
<organism evidence="13 14">
    <name type="scientific">Dysgonomonas termitidis</name>
    <dbReference type="NCBI Taxonomy" id="1516126"/>
    <lineage>
        <taxon>Bacteria</taxon>
        <taxon>Pseudomonadati</taxon>
        <taxon>Bacteroidota</taxon>
        <taxon>Bacteroidia</taxon>
        <taxon>Bacteroidales</taxon>
        <taxon>Dysgonomonadaceae</taxon>
        <taxon>Dysgonomonas</taxon>
    </lineage>
</organism>
<keyword evidence="7 8" id="KW-0998">Cell outer membrane</keyword>
<dbReference type="RefSeq" id="WP_379999316.1">
    <property type="nucleotide sequence ID" value="NZ_JBHSGN010000117.1"/>
</dbReference>
<dbReference type="InterPro" id="IPR023997">
    <property type="entry name" value="TonB-dep_OMP_SusC/RagA_CS"/>
</dbReference>
<evidence type="ECO:0000256" key="5">
    <source>
        <dbReference type="ARBA" id="ARBA00023077"/>
    </source>
</evidence>
<keyword evidence="4 8" id="KW-0812">Transmembrane</keyword>
<evidence type="ECO:0000256" key="4">
    <source>
        <dbReference type="ARBA" id="ARBA00022692"/>
    </source>
</evidence>
<comment type="similarity">
    <text evidence="8 9">Belongs to the TonB-dependent receptor family.</text>
</comment>
<accession>A0ABV9L0I6</accession>
<dbReference type="Pfam" id="PF07715">
    <property type="entry name" value="Plug"/>
    <property type="match status" value="1"/>
</dbReference>
<gene>
    <name evidence="13" type="ORF">ACFO6W_18965</name>
</gene>
<dbReference type="Pfam" id="PF13715">
    <property type="entry name" value="CarbopepD_reg_2"/>
    <property type="match status" value="1"/>
</dbReference>
<dbReference type="PROSITE" id="PS52016">
    <property type="entry name" value="TONB_DEPENDENT_REC_3"/>
    <property type="match status" value="1"/>
</dbReference>
<evidence type="ECO:0000256" key="2">
    <source>
        <dbReference type="ARBA" id="ARBA00022448"/>
    </source>
</evidence>
<evidence type="ECO:0000256" key="8">
    <source>
        <dbReference type="PROSITE-ProRule" id="PRU01360"/>
    </source>
</evidence>
<dbReference type="InterPro" id="IPR039426">
    <property type="entry name" value="TonB-dep_rcpt-like"/>
</dbReference>
<evidence type="ECO:0000256" key="1">
    <source>
        <dbReference type="ARBA" id="ARBA00004571"/>
    </source>
</evidence>
<feature type="signal peptide" evidence="10">
    <location>
        <begin position="1"/>
        <end position="29"/>
    </location>
</feature>
<dbReference type="InterPro" id="IPR008969">
    <property type="entry name" value="CarboxyPept-like_regulatory"/>
</dbReference>
<protein>
    <submittedName>
        <fullName evidence="13">SusC/RagA family TonB-linked outer membrane protein</fullName>
    </submittedName>
</protein>
<evidence type="ECO:0000256" key="9">
    <source>
        <dbReference type="RuleBase" id="RU003357"/>
    </source>
</evidence>
<keyword evidence="2 8" id="KW-0813">Transport</keyword>
<dbReference type="InterPro" id="IPR023996">
    <property type="entry name" value="TonB-dep_OMP_SusC/RagA"/>
</dbReference>
<evidence type="ECO:0000313" key="14">
    <source>
        <dbReference type="Proteomes" id="UP001596023"/>
    </source>
</evidence>
<keyword evidence="14" id="KW-1185">Reference proteome</keyword>
<keyword evidence="6 8" id="KW-0472">Membrane</keyword>
<feature type="chain" id="PRO_5045613642" evidence="10">
    <location>
        <begin position="30"/>
        <end position="1028"/>
    </location>
</feature>
<proteinExistence type="inferred from homology"/>
<dbReference type="InterPro" id="IPR036942">
    <property type="entry name" value="Beta-barrel_TonB_sf"/>
</dbReference>
<feature type="domain" description="TonB-dependent receptor-like beta-barrel" evidence="11">
    <location>
        <begin position="422"/>
        <end position="809"/>
    </location>
</feature>
<sequence length="1028" mass="114732">MKKNKKRILCYRWLTMLLTVCLFFNLANAQNDKRTLKGVVTDPSGETLIGVTIIEIGTNNGTVTDLDGNFTLQVKAGAKIKFSYVGYNANIVTVGNQSTLNIIMEHGAGSELDEVVVVGYGVVKKKDLTGSVASVNSQKLMESPGLTVAEAMQGKIPGMLVTKSSWKPGASASVLIRGTRSISAKNDPLYVVDGIPVTGALDEIPPGDIESVDVLKDASATAIYGSRGANGVIIITTKKGKTGKVQVDYNGYFGFQTIKNKLELMNGAEYADYIRESYRGKGEYSSATPDKTLDFTIAAFGGNPTKPNDSPLDAYTWQSIAMAYDANGNYNPSKIRSGALWWKDVEQTGIVTDHQATVRGGNDKTQFALGLTYFSNEGVYKTQQYDRYSVRLSLDTEVTDWLKIGGQTQFSHSVNKRGRNFQDDWRVNPLGALYDENGNLTECTTGVDVQYWNPLQYLVNGAIVNPLKVNRFFGSYYVEVKLPLDGLKYRLNAGIDYFGVEDNSFSSSLANQGRVNSASNSKTNTYAYTIENLLFYNKEIGEHSFGGTLLQSVEQNRKESLNASVENLPSDYLTYNDIASALTIKEIGSNNTVASLASFMGRVNYNYKGRYYLTASMRYDGSSRLADGHKWVAFPSFSLAWRMNEESFLNYESLDNLKLRFGYGVTANQSVDPYQTKGLLSKKYYNYGNDLVIGYAPGDLPDKNLTWETTKQWNIGLDFGFFKGRINGTLDIYSQNTYDLLLHRQIPAVSGYSRTLTNIGKTKNTGLELSLNTVNLSLRDFLWTSNFTYSTNKEEIVELYNGKTDDIGNKWFIGEAVNTFYDYNKIGIWQNTPEDLAEMAKFNTNGHKFKPGQIRVEDIDKDYRISADKDRVIIGQRNPKHIFYLGNTFVYKGFDLNVVAYSTLGGMLSNNIRYNHQSDRNNNVKYDYWTATNPTNAYPQPDRGFQNIDYESSLYYEKSDFLRLKTVTLGYTLPKKLIIKAALSRCRIYFTAENPLLFTNYSGIDPEGATGYAAPSLSSWILGLNLSF</sequence>
<dbReference type="SUPFAM" id="SSF49464">
    <property type="entry name" value="Carboxypeptidase regulatory domain-like"/>
    <property type="match status" value="1"/>
</dbReference>
<evidence type="ECO:0000256" key="3">
    <source>
        <dbReference type="ARBA" id="ARBA00022452"/>
    </source>
</evidence>
<dbReference type="SUPFAM" id="SSF56935">
    <property type="entry name" value="Porins"/>
    <property type="match status" value="1"/>
</dbReference>
<dbReference type="Gene3D" id="2.40.170.20">
    <property type="entry name" value="TonB-dependent receptor, beta-barrel domain"/>
    <property type="match status" value="1"/>
</dbReference>
<evidence type="ECO:0000313" key="13">
    <source>
        <dbReference type="EMBL" id="MFC4675772.1"/>
    </source>
</evidence>
<name>A0ABV9L0I6_9BACT</name>
<dbReference type="NCBIfam" id="TIGR04056">
    <property type="entry name" value="OMP_RagA_SusC"/>
    <property type="match status" value="1"/>
</dbReference>
<evidence type="ECO:0000256" key="7">
    <source>
        <dbReference type="ARBA" id="ARBA00023237"/>
    </source>
</evidence>
<dbReference type="Gene3D" id="2.170.130.10">
    <property type="entry name" value="TonB-dependent receptor, plug domain"/>
    <property type="match status" value="1"/>
</dbReference>
<dbReference type="EMBL" id="JBHSGN010000117">
    <property type="protein sequence ID" value="MFC4675772.1"/>
    <property type="molecule type" value="Genomic_DNA"/>
</dbReference>
<evidence type="ECO:0000256" key="10">
    <source>
        <dbReference type="SAM" id="SignalP"/>
    </source>
</evidence>
<evidence type="ECO:0000259" key="12">
    <source>
        <dbReference type="Pfam" id="PF07715"/>
    </source>
</evidence>
<evidence type="ECO:0000259" key="11">
    <source>
        <dbReference type="Pfam" id="PF00593"/>
    </source>
</evidence>
<dbReference type="Proteomes" id="UP001596023">
    <property type="component" value="Unassembled WGS sequence"/>
</dbReference>
<comment type="subcellular location">
    <subcellularLocation>
        <location evidence="1 8">Cell outer membrane</location>
        <topology evidence="1 8">Multi-pass membrane protein</topology>
    </subcellularLocation>
</comment>
<dbReference type="NCBIfam" id="TIGR04057">
    <property type="entry name" value="SusC_RagA_signa"/>
    <property type="match status" value="1"/>
</dbReference>
<dbReference type="InterPro" id="IPR012910">
    <property type="entry name" value="Plug_dom"/>
</dbReference>
<comment type="caution">
    <text evidence="13">The sequence shown here is derived from an EMBL/GenBank/DDBJ whole genome shotgun (WGS) entry which is preliminary data.</text>
</comment>
<feature type="domain" description="TonB-dependent receptor plug" evidence="12">
    <location>
        <begin position="124"/>
        <end position="232"/>
    </location>
</feature>
<dbReference type="Gene3D" id="2.60.40.1120">
    <property type="entry name" value="Carboxypeptidase-like, regulatory domain"/>
    <property type="match status" value="1"/>
</dbReference>